<dbReference type="Pfam" id="PF07715">
    <property type="entry name" value="Plug"/>
    <property type="match status" value="1"/>
</dbReference>
<evidence type="ECO:0000256" key="7">
    <source>
        <dbReference type="PROSITE-ProRule" id="PRU01360"/>
    </source>
</evidence>
<dbReference type="PANTHER" id="PTHR30069">
    <property type="entry name" value="TONB-DEPENDENT OUTER MEMBRANE RECEPTOR"/>
    <property type="match status" value="1"/>
</dbReference>
<feature type="compositionally biased region" description="Basic and acidic residues" evidence="8">
    <location>
        <begin position="260"/>
        <end position="283"/>
    </location>
</feature>
<name>A0A0R0A799_9GAMM</name>
<feature type="domain" description="TonB-dependent transporter Oar-like beta-barrel" evidence="11">
    <location>
        <begin position="323"/>
        <end position="967"/>
    </location>
</feature>
<sequence length="998" mass="108898">MNTKMLKKAALAVALGACLGALAPSAMAQSATGAIAGRASSGDQITITNKATGLTRTVTVGADGAYRLSQLPVGDYSLQVKRDGETDKEPLGVNVSLGGTTTVNLGGATAGGAVTLDSVQVLGSRIVNRVDVYSTESSFNINREELSRMPVDQSVAAVALLAPGVVSSGSSFGGLSFGGSSVAENVAYINGLNVTDPYRRQGFSTVPFNFYEEFQIKTGGYSAEFGRSTGGVINAITRSGSNEFKGGVEVTMEPSAWASAKKDHFHSDGTIDERDRTSRDRSPLTKTNVWASGPIMKDKLFFFAMYENRDSKSQDVDTTEAWKTKSNNDFWGTKLDWYINDNNRLELLAFSDKADSVTTSYENYNWDTNIFGDSSGQSSGSSGGDNWSLTYTGSLTDNFVAKAMYGVNKRSAMSNSPLDAECSIITLASSYTKKYGPKTNEGCHPTNAAISSREDKREAARLDFEWTLGDHLVRFGMDQEVMDSDSSVVYPGDGFMYQALVVNAGSSVNGVVLPPGVTDIIDARYKVTGSPVSTKAQAFYVEDNWNVTPNLLLNLGVRFDQFHNKLASGATFAKSKFTDMISPRLGFSWDVKGDGSMKVFGNAGRYYTPLTNKIADYFGGGTTDEHTYYALNGWAQKQSSTGNTYLVPVLGQQIGPVNTDGNAPAPTDVRTAVARDLKQVFQDEYILGFQQAINEEWSYGVNATYRRMTRAVEDARINHVEGCAWYSGDWPIINPGETNQLWCPDTESWVTLDSSKDGYKALGSGNIMGYKRPKRTYKALEFQVDRAWNDKWSFNASYLLSKSEGNIEGPVNSDTGYNDTNLVQYYDHPAVNERFGVTFNDARHQFKLRGTFKLNEQWSFGSTLSARSGGPITAFGVVWPDDNRNAGGPGEYSGGGSGWLCKANCSTWATRELEYSGRGAFGRMPWVIDMGASVMWTLPVEGIDLKARLSVYNLLNRQTVVNVHSRYESTPGTKMPYFGEGTNWQAPRYTNLVVTWNF</sequence>
<dbReference type="GO" id="GO:0030246">
    <property type="term" value="F:carbohydrate binding"/>
    <property type="evidence" value="ECO:0007669"/>
    <property type="project" value="InterPro"/>
</dbReference>
<dbReference type="InterPro" id="IPR036942">
    <property type="entry name" value="Beta-barrel_TonB_sf"/>
</dbReference>
<evidence type="ECO:0000256" key="4">
    <source>
        <dbReference type="ARBA" id="ARBA00022692"/>
    </source>
</evidence>
<dbReference type="EMBL" id="LLXS01000067">
    <property type="protein sequence ID" value="KRG37946.1"/>
    <property type="molecule type" value="Genomic_DNA"/>
</dbReference>
<feature type="chain" id="PRO_5006390345" evidence="9">
    <location>
        <begin position="29"/>
        <end position="998"/>
    </location>
</feature>
<evidence type="ECO:0000259" key="10">
    <source>
        <dbReference type="Pfam" id="PF07715"/>
    </source>
</evidence>
<dbReference type="InterPro" id="IPR037066">
    <property type="entry name" value="Plug_dom_sf"/>
</dbReference>
<keyword evidence="3 7" id="KW-1134">Transmembrane beta strand</keyword>
<keyword evidence="9" id="KW-0732">Signal</keyword>
<dbReference type="OrthoDB" id="9768147at2"/>
<keyword evidence="2 7" id="KW-0813">Transport</keyword>
<gene>
    <name evidence="12" type="ORF">ARC78_02370</name>
</gene>
<dbReference type="GO" id="GO:0009279">
    <property type="term" value="C:cell outer membrane"/>
    <property type="evidence" value="ECO:0007669"/>
    <property type="project" value="UniProtKB-SubCell"/>
</dbReference>
<dbReference type="PANTHER" id="PTHR30069:SF46">
    <property type="entry name" value="OAR PROTEIN"/>
    <property type="match status" value="1"/>
</dbReference>
<organism evidence="12 13">
    <name type="scientific">Stenotrophomonas pictorum JCM 9942</name>
    <dbReference type="NCBI Taxonomy" id="1236960"/>
    <lineage>
        <taxon>Bacteria</taxon>
        <taxon>Pseudomonadati</taxon>
        <taxon>Pseudomonadota</taxon>
        <taxon>Gammaproteobacteria</taxon>
        <taxon>Lysobacterales</taxon>
        <taxon>Lysobacteraceae</taxon>
        <taxon>Stenotrophomonas</taxon>
    </lineage>
</organism>
<feature type="region of interest" description="Disordered" evidence="8">
    <location>
        <begin position="260"/>
        <end position="285"/>
    </location>
</feature>
<evidence type="ECO:0000313" key="13">
    <source>
        <dbReference type="Proteomes" id="UP000050836"/>
    </source>
</evidence>
<evidence type="ECO:0000256" key="1">
    <source>
        <dbReference type="ARBA" id="ARBA00004571"/>
    </source>
</evidence>
<dbReference type="Pfam" id="PF13620">
    <property type="entry name" value="CarboxypepD_reg"/>
    <property type="match status" value="1"/>
</dbReference>
<evidence type="ECO:0000313" key="12">
    <source>
        <dbReference type="EMBL" id="KRG37946.1"/>
    </source>
</evidence>
<dbReference type="RefSeq" id="WP_054659150.1">
    <property type="nucleotide sequence ID" value="NZ_BAZI01000150.1"/>
</dbReference>
<evidence type="ECO:0000256" key="2">
    <source>
        <dbReference type="ARBA" id="ARBA00022448"/>
    </source>
</evidence>
<dbReference type="InterPro" id="IPR013784">
    <property type="entry name" value="Carb-bd-like_fold"/>
</dbReference>
<comment type="caution">
    <text evidence="12">The sequence shown here is derived from an EMBL/GenBank/DDBJ whole genome shotgun (WGS) entry which is preliminary data.</text>
</comment>
<protein>
    <submittedName>
        <fullName evidence="12">Energy transducer TonB</fullName>
    </submittedName>
</protein>
<dbReference type="Pfam" id="PF25183">
    <property type="entry name" value="OMP_b-brl_4"/>
    <property type="match status" value="1"/>
</dbReference>
<dbReference type="AlphaFoldDB" id="A0A0R0A799"/>
<keyword evidence="5 7" id="KW-0472">Membrane</keyword>
<evidence type="ECO:0000259" key="11">
    <source>
        <dbReference type="Pfam" id="PF25183"/>
    </source>
</evidence>
<evidence type="ECO:0000256" key="5">
    <source>
        <dbReference type="ARBA" id="ARBA00023136"/>
    </source>
</evidence>
<feature type="domain" description="TonB-dependent receptor plug" evidence="10">
    <location>
        <begin position="137"/>
        <end position="232"/>
    </location>
</feature>
<dbReference type="InterPro" id="IPR057601">
    <property type="entry name" value="Oar-like_b-barrel"/>
</dbReference>
<dbReference type="Gene3D" id="2.40.170.20">
    <property type="entry name" value="TonB-dependent receptor, beta-barrel domain"/>
    <property type="match status" value="1"/>
</dbReference>
<evidence type="ECO:0000256" key="8">
    <source>
        <dbReference type="SAM" id="MobiDB-lite"/>
    </source>
</evidence>
<dbReference type="SUPFAM" id="SSF49452">
    <property type="entry name" value="Starch-binding domain-like"/>
    <property type="match status" value="1"/>
</dbReference>
<keyword evidence="6 7" id="KW-0998">Cell outer membrane</keyword>
<proteinExistence type="inferred from homology"/>
<dbReference type="Gene3D" id="2.170.130.10">
    <property type="entry name" value="TonB-dependent receptor, plug domain"/>
    <property type="match status" value="1"/>
</dbReference>
<dbReference type="InterPro" id="IPR012910">
    <property type="entry name" value="Plug_dom"/>
</dbReference>
<comment type="subcellular location">
    <subcellularLocation>
        <location evidence="1 7">Cell outer membrane</location>
        <topology evidence="1 7">Multi-pass membrane protein</topology>
    </subcellularLocation>
</comment>
<dbReference type="GO" id="GO:0044718">
    <property type="term" value="P:siderophore transmembrane transport"/>
    <property type="evidence" value="ECO:0007669"/>
    <property type="project" value="TreeGrafter"/>
</dbReference>
<dbReference type="SUPFAM" id="SSF56935">
    <property type="entry name" value="Porins"/>
    <property type="match status" value="1"/>
</dbReference>
<keyword evidence="13" id="KW-1185">Reference proteome</keyword>
<dbReference type="InterPro" id="IPR039426">
    <property type="entry name" value="TonB-dep_rcpt-like"/>
</dbReference>
<dbReference type="Proteomes" id="UP000050836">
    <property type="component" value="Unassembled WGS sequence"/>
</dbReference>
<reference evidence="12 13" key="1">
    <citation type="submission" date="2015-10" db="EMBL/GenBank/DDBJ databases">
        <title>Genome sequencing and analysis of members of genus Stenotrophomonas.</title>
        <authorList>
            <person name="Patil P.P."/>
            <person name="Midha S."/>
            <person name="Patil P.B."/>
        </authorList>
    </citation>
    <scope>NUCLEOTIDE SEQUENCE [LARGE SCALE GENOMIC DNA]</scope>
    <source>
        <strain evidence="12 13">JCM 9942</strain>
    </source>
</reference>
<evidence type="ECO:0000256" key="3">
    <source>
        <dbReference type="ARBA" id="ARBA00022452"/>
    </source>
</evidence>
<feature type="signal peptide" evidence="9">
    <location>
        <begin position="1"/>
        <end position="28"/>
    </location>
</feature>
<evidence type="ECO:0000256" key="9">
    <source>
        <dbReference type="SAM" id="SignalP"/>
    </source>
</evidence>
<dbReference type="GO" id="GO:0015344">
    <property type="term" value="F:siderophore uptake transmembrane transporter activity"/>
    <property type="evidence" value="ECO:0007669"/>
    <property type="project" value="TreeGrafter"/>
</dbReference>
<evidence type="ECO:0000256" key="6">
    <source>
        <dbReference type="ARBA" id="ARBA00023237"/>
    </source>
</evidence>
<accession>A0A0R0A799</accession>
<comment type="similarity">
    <text evidence="7">Belongs to the TonB-dependent receptor family.</text>
</comment>
<dbReference type="Gene3D" id="2.60.40.1120">
    <property type="entry name" value="Carboxypeptidase-like, regulatory domain"/>
    <property type="match status" value="1"/>
</dbReference>
<keyword evidence="4 7" id="KW-0812">Transmembrane</keyword>
<dbReference type="PROSITE" id="PS52016">
    <property type="entry name" value="TONB_DEPENDENT_REC_3"/>
    <property type="match status" value="1"/>
</dbReference>